<organism evidence="2 3">
    <name type="scientific">Cyphomyrmex costatus</name>
    <dbReference type="NCBI Taxonomy" id="456900"/>
    <lineage>
        <taxon>Eukaryota</taxon>
        <taxon>Metazoa</taxon>
        <taxon>Ecdysozoa</taxon>
        <taxon>Arthropoda</taxon>
        <taxon>Hexapoda</taxon>
        <taxon>Insecta</taxon>
        <taxon>Pterygota</taxon>
        <taxon>Neoptera</taxon>
        <taxon>Endopterygota</taxon>
        <taxon>Hymenoptera</taxon>
        <taxon>Apocrita</taxon>
        <taxon>Aculeata</taxon>
        <taxon>Formicoidea</taxon>
        <taxon>Formicidae</taxon>
        <taxon>Myrmicinae</taxon>
        <taxon>Cyphomyrmex</taxon>
    </lineage>
</organism>
<feature type="compositionally biased region" description="Basic residues" evidence="1">
    <location>
        <begin position="35"/>
        <end position="45"/>
    </location>
</feature>
<dbReference type="Proteomes" id="UP000078542">
    <property type="component" value="Unassembled WGS sequence"/>
</dbReference>
<feature type="region of interest" description="Disordered" evidence="1">
    <location>
        <begin position="27"/>
        <end position="49"/>
    </location>
</feature>
<reference evidence="2 3" key="1">
    <citation type="submission" date="2016-03" db="EMBL/GenBank/DDBJ databases">
        <title>Cyphomyrmex costatus WGS genome.</title>
        <authorList>
            <person name="Nygaard S."/>
            <person name="Hu H."/>
            <person name="Boomsma J."/>
            <person name="Zhang G."/>
        </authorList>
    </citation>
    <scope>NUCLEOTIDE SEQUENCE [LARGE SCALE GENOMIC DNA]</scope>
    <source>
        <strain evidence="2">MS0001</strain>
        <tissue evidence="2">Whole body</tissue>
    </source>
</reference>
<protein>
    <submittedName>
        <fullName evidence="2">Uncharacterized protein</fullName>
    </submittedName>
</protein>
<feature type="compositionally biased region" description="Low complexity" evidence="1">
    <location>
        <begin position="215"/>
        <end position="224"/>
    </location>
</feature>
<feature type="compositionally biased region" description="Basic and acidic residues" evidence="1">
    <location>
        <begin position="228"/>
        <end position="243"/>
    </location>
</feature>
<keyword evidence="3" id="KW-1185">Reference proteome</keyword>
<evidence type="ECO:0000313" key="3">
    <source>
        <dbReference type="Proteomes" id="UP000078542"/>
    </source>
</evidence>
<dbReference type="AlphaFoldDB" id="A0A195CYH0"/>
<proteinExistence type="predicted"/>
<sequence>MNVGSWGGIRDGRCSRGGIGDGGCSSDFSEGGSKRGSKRSCKRSCQRGGGSICKGGGGGSICKGGGVCSICKRGGVCGIRKRGGLRGVGKGYRGGQLGDGSGDLGDWGSVGKGGSGCDGGGNWGDSFDGNGDGFLADYGVESIDWISGVVNGAPGTIGFQEGVATLDEVAVTGLVLALGISGQAVVHVIGVAVLWMRVEVGIDSLSHHCLGNGSGDNRGSRSVSQGGGRRENTSVGDGHEGSENNKLQKNMDKAFVLSVLYETIKLILVLHFDIHLEFASS</sequence>
<name>A0A195CYH0_9HYME</name>
<accession>A0A195CYH0</accession>
<gene>
    <name evidence="2" type="ORF">ALC62_03370</name>
</gene>
<evidence type="ECO:0000313" key="2">
    <source>
        <dbReference type="EMBL" id="KYN05715.1"/>
    </source>
</evidence>
<dbReference type="EMBL" id="KQ977110">
    <property type="protein sequence ID" value="KYN05715.1"/>
    <property type="molecule type" value="Genomic_DNA"/>
</dbReference>
<evidence type="ECO:0000256" key="1">
    <source>
        <dbReference type="SAM" id="MobiDB-lite"/>
    </source>
</evidence>
<feature type="region of interest" description="Disordered" evidence="1">
    <location>
        <begin position="213"/>
        <end position="245"/>
    </location>
</feature>